<comment type="subcellular location">
    <subcellularLocation>
        <location evidence="1">Membrane</location>
        <topology evidence="1">Multi-pass membrane protein</topology>
    </subcellularLocation>
</comment>
<keyword evidence="8" id="KW-1185">Reference proteome</keyword>
<dbReference type="NCBIfam" id="TIGR03057">
    <property type="entry name" value="xxxLxxG_by_4"/>
    <property type="match status" value="1"/>
</dbReference>
<protein>
    <submittedName>
        <fullName evidence="7">ABC transporter permease</fullName>
    </submittedName>
</protein>
<keyword evidence="3 5" id="KW-1133">Transmembrane helix</keyword>
<evidence type="ECO:0000256" key="1">
    <source>
        <dbReference type="ARBA" id="ARBA00004141"/>
    </source>
</evidence>
<dbReference type="Gene3D" id="3.40.1710.10">
    <property type="entry name" value="abc type-2 transporter like domain"/>
    <property type="match status" value="1"/>
</dbReference>
<evidence type="ECO:0000256" key="3">
    <source>
        <dbReference type="ARBA" id="ARBA00022989"/>
    </source>
</evidence>
<dbReference type="InterPro" id="IPR013525">
    <property type="entry name" value="ABC2_TM"/>
</dbReference>
<dbReference type="InterPro" id="IPR023908">
    <property type="entry name" value="xxxLxxG_rpt"/>
</dbReference>
<feature type="transmembrane region" description="Helical" evidence="5">
    <location>
        <begin position="446"/>
        <end position="467"/>
    </location>
</feature>
<feature type="transmembrane region" description="Helical" evidence="5">
    <location>
        <begin position="388"/>
        <end position="409"/>
    </location>
</feature>
<reference evidence="7 8" key="1">
    <citation type="submission" date="2020-07" db="EMBL/GenBank/DDBJ databases">
        <title>Screening of a cold-adapted Planococcus bacterium producing protease in traditional shrimp paste and protease identification by genome sequencing.</title>
        <authorList>
            <person name="Gao R."/>
            <person name="Leng W."/>
            <person name="Chu Q."/>
            <person name="Wu X."/>
            <person name="Liu H."/>
            <person name="Li X."/>
        </authorList>
    </citation>
    <scope>NUCLEOTIDE SEQUENCE [LARGE SCALE GENOMIC DNA]</scope>
    <source>
        <strain evidence="7 8">XJ11</strain>
    </source>
</reference>
<evidence type="ECO:0000256" key="5">
    <source>
        <dbReference type="SAM" id="Phobius"/>
    </source>
</evidence>
<dbReference type="Pfam" id="PF12698">
    <property type="entry name" value="ABC2_membrane_3"/>
    <property type="match status" value="1"/>
</dbReference>
<keyword evidence="2 5" id="KW-0812">Transmembrane</keyword>
<feature type="transmembrane region" description="Helical" evidence="5">
    <location>
        <begin position="288"/>
        <end position="308"/>
    </location>
</feature>
<evidence type="ECO:0000256" key="2">
    <source>
        <dbReference type="ARBA" id="ARBA00022692"/>
    </source>
</evidence>
<feature type="transmembrane region" description="Helical" evidence="5">
    <location>
        <begin position="328"/>
        <end position="347"/>
    </location>
</feature>
<organism evidence="7 8">
    <name type="scientific">Planococcus maritimus</name>
    <dbReference type="NCBI Taxonomy" id="192421"/>
    <lineage>
        <taxon>Bacteria</taxon>
        <taxon>Bacillati</taxon>
        <taxon>Bacillota</taxon>
        <taxon>Bacilli</taxon>
        <taxon>Bacillales</taxon>
        <taxon>Caryophanaceae</taxon>
        <taxon>Planococcus</taxon>
    </lineage>
</organism>
<dbReference type="InterPro" id="IPR051328">
    <property type="entry name" value="T7SS_ABC-Transporter"/>
</dbReference>
<dbReference type="GO" id="GO:0140359">
    <property type="term" value="F:ABC-type transporter activity"/>
    <property type="evidence" value="ECO:0007669"/>
    <property type="project" value="InterPro"/>
</dbReference>
<dbReference type="PANTHER" id="PTHR43077">
    <property type="entry name" value="TRANSPORT PERMEASE YVFS-RELATED"/>
    <property type="match status" value="1"/>
</dbReference>
<gene>
    <name evidence="7" type="ORF">H1Q58_13490</name>
</gene>
<name>A0A7D7MFF2_PLAMR</name>
<evidence type="ECO:0000259" key="6">
    <source>
        <dbReference type="Pfam" id="PF12698"/>
    </source>
</evidence>
<evidence type="ECO:0000313" key="8">
    <source>
        <dbReference type="Proteomes" id="UP000514716"/>
    </source>
</evidence>
<dbReference type="AlphaFoldDB" id="A0A7D7MFF2"/>
<sequence length="480" mass="52296">MIHELKTIFSKKMLIISLIAVMFLPVIYSASFLTSMWDPYGKTEDLPIAVVNEDQTAELDGESIQIGEEIVEELKGNDDFEWHFVGSDEAHAGVVKGDYYASITLPKNFSANASSLLTEEPAEMTLDVETNPGYSYSGKSIADQSILAVETAVASEVRELYTEKVFETVNELNAGYQEASSGADELADGSDQLADSTGKIGDGMKALAGQAPSPLATELAKLIEGNKQISEGIDELGSGSTNLSEELSAASEEVSAYAFETENAKLISEPVKVNKGTVTEVENYGQSFAPYIIALSLFVGAIAFSTIYPFRTRDRESTTLLRWWGSKLSVILAQGTFQAALLAGFILKVLEIPVENTGAFLLILFVISNTWIFILSFLVAAFDKVGNFLGILLLVLQLGASEGTFPIQLTNGFFQAVHPYSPMTYAIKALRESIFGFEGNVPFDQALWILVVVLLVMILLLGAVYYFRFQKEQRTVTEAA</sequence>
<dbReference type="RefSeq" id="WP_182091813.1">
    <property type="nucleotide sequence ID" value="NZ_CP059540.1"/>
</dbReference>
<dbReference type="GO" id="GO:0016020">
    <property type="term" value="C:membrane"/>
    <property type="evidence" value="ECO:0007669"/>
    <property type="project" value="UniProtKB-SubCell"/>
</dbReference>
<dbReference type="NCBIfam" id="TIGR03061">
    <property type="entry name" value="pip_yhgE_Nterm"/>
    <property type="match status" value="1"/>
</dbReference>
<feature type="transmembrane region" description="Helical" evidence="5">
    <location>
        <begin position="359"/>
        <end position="381"/>
    </location>
</feature>
<dbReference type="PANTHER" id="PTHR43077:SF5">
    <property type="entry name" value="PHAGE INFECTION PROTEIN"/>
    <property type="match status" value="1"/>
</dbReference>
<feature type="domain" description="ABC-2 type transporter transmembrane" evidence="6">
    <location>
        <begin position="17"/>
        <end position="460"/>
    </location>
</feature>
<dbReference type="NCBIfam" id="TIGR03062">
    <property type="entry name" value="pip_yhgE_Cterm"/>
    <property type="match status" value="1"/>
</dbReference>
<accession>A0A7D7MFF2</accession>
<dbReference type="InterPro" id="IPR017501">
    <property type="entry name" value="Phage_infect_YhgE_C"/>
</dbReference>
<proteinExistence type="predicted"/>
<dbReference type="Proteomes" id="UP000514716">
    <property type="component" value="Chromosome"/>
</dbReference>
<dbReference type="InterPro" id="IPR017500">
    <property type="entry name" value="Phage_infect_YhgE_N"/>
</dbReference>
<evidence type="ECO:0000313" key="7">
    <source>
        <dbReference type="EMBL" id="QMT16970.1"/>
    </source>
</evidence>
<dbReference type="KEGG" id="pdec:H1Q58_13490"/>
<keyword evidence="4 5" id="KW-0472">Membrane</keyword>
<evidence type="ECO:0000256" key="4">
    <source>
        <dbReference type="ARBA" id="ARBA00023136"/>
    </source>
</evidence>
<dbReference type="EMBL" id="CP059540">
    <property type="protein sequence ID" value="QMT16970.1"/>
    <property type="molecule type" value="Genomic_DNA"/>
</dbReference>